<name>A0A084QT44_STAC4</name>
<protein>
    <submittedName>
        <fullName evidence="2">Uncharacterized protein</fullName>
    </submittedName>
</protein>
<evidence type="ECO:0000313" key="2">
    <source>
        <dbReference type="EMBL" id="KFA67129.1"/>
    </source>
</evidence>
<keyword evidence="3" id="KW-1185">Reference proteome</keyword>
<dbReference type="Proteomes" id="UP000028524">
    <property type="component" value="Unassembled WGS sequence"/>
</dbReference>
<dbReference type="HOGENOM" id="CLU_1295150_0_0_1"/>
<evidence type="ECO:0000313" key="3">
    <source>
        <dbReference type="Proteomes" id="UP000028524"/>
    </source>
</evidence>
<dbReference type="InParanoid" id="A0A084QT44"/>
<evidence type="ECO:0000256" key="1">
    <source>
        <dbReference type="SAM" id="MobiDB-lite"/>
    </source>
</evidence>
<proteinExistence type="predicted"/>
<organism evidence="2 3">
    <name type="scientific">Stachybotrys chlorohalonatus (strain IBT 40285)</name>
    <dbReference type="NCBI Taxonomy" id="1283841"/>
    <lineage>
        <taxon>Eukaryota</taxon>
        <taxon>Fungi</taxon>
        <taxon>Dikarya</taxon>
        <taxon>Ascomycota</taxon>
        <taxon>Pezizomycotina</taxon>
        <taxon>Sordariomycetes</taxon>
        <taxon>Hypocreomycetidae</taxon>
        <taxon>Hypocreales</taxon>
        <taxon>Stachybotryaceae</taxon>
        <taxon>Stachybotrys</taxon>
    </lineage>
</organism>
<sequence>MYTASKPHEKGGKSGYRGSFSPTQTLSRLAPRRVMSSGDTRRNAASTPLPLPPSGPFGSLRQVWNLGGGSGQARMRLRQAQKVPLVADASPAGVRRAKSVRGLPTTAILSDSLVDNRITTRPSKLLPAPDSVEPPNSVLRGSTRCGRSQEPYWPPCSPAMQVCTRPNALNACAGGCRKARGVAGEFRGGEAGATRQRCLAAMDHATFCQRAAR</sequence>
<dbReference type="EMBL" id="KL660255">
    <property type="protein sequence ID" value="KFA67129.1"/>
    <property type="molecule type" value="Genomic_DNA"/>
</dbReference>
<accession>A0A084QT44</accession>
<feature type="compositionally biased region" description="Basic and acidic residues" evidence="1">
    <location>
        <begin position="1"/>
        <end position="12"/>
    </location>
</feature>
<reference evidence="2 3" key="1">
    <citation type="journal article" date="2014" name="BMC Genomics">
        <title>Comparative genome sequencing reveals chemotype-specific gene clusters in the toxigenic black mold Stachybotrys.</title>
        <authorList>
            <person name="Semeiks J."/>
            <person name="Borek D."/>
            <person name="Otwinowski Z."/>
            <person name="Grishin N.V."/>
        </authorList>
    </citation>
    <scope>NUCLEOTIDE SEQUENCE [LARGE SCALE GENOMIC DNA]</scope>
    <source>
        <strain evidence="2 3">IBT 40285</strain>
    </source>
</reference>
<feature type="region of interest" description="Disordered" evidence="1">
    <location>
        <begin position="1"/>
        <end position="57"/>
    </location>
</feature>
<dbReference type="AlphaFoldDB" id="A0A084QT44"/>
<gene>
    <name evidence="2" type="ORF">S40285_10056</name>
</gene>